<dbReference type="AlphaFoldDB" id="A0A378PFQ4"/>
<protein>
    <submittedName>
        <fullName evidence="1">Uncharacterized protein</fullName>
    </submittedName>
</protein>
<gene>
    <name evidence="1" type="ORF">HHJ74_01265</name>
</gene>
<evidence type="ECO:0000313" key="2">
    <source>
        <dbReference type="Proteomes" id="UP000582487"/>
    </source>
</evidence>
<organism evidence="1 2">
    <name type="scientific">Mobiluncus mulieris</name>
    <dbReference type="NCBI Taxonomy" id="2052"/>
    <lineage>
        <taxon>Bacteria</taxon>
        <taxon>Bacillati</taxon>
        <taxon>Actinomycetota</taxon>
        <taxon>Actinomycetes</taxon>
        <taxon>Actinomycetales</taxon>
        <taxon>Actinomycetaceae</taxon>
        <taxon>Mobiluncus</taxon>
    </lineage>
</organism>
<sequence>MNRITKGLCKIAYALNHPKPPEYVFSTGGWPELLAGLDNKARILQKWLHEEAIKAQEYIKNRDNWGNQFELEYQAGIRDAYLEAIGKIREIEETQRLDIPDFVNSNSVGDSVSDDAVLHPMRVREMLEASVAGGDVA</sequence>
<dbReference type="RefSeq" id="WP_004015809.1">
    <property type="nucleotide sequence ID" value="NZ_CAMUNX010000008.1"/>
</dbReference>
<evidence type="ECO:0000313" key="1">
    <source>
        <dbReference type="EMBL" id="NMW92348.1"/>
    </source>
</evidence>
<comment type="caution">
    <text evidence="1">The sequence shown here is derived from an EMBL/GenBank/DDBJ whole genome shotgun (WGS) entry which is preliminary data.</text>
</comment>
<accession>A0A378PFQ4</accession>
<dbReference type="Proteomes" id="UP000582487">
    <property type="component" value="Unassembled WGS sequence"/>
</dbReference>
<dbReference type="EMBL" id="JABCUV010000001">
    <property type="protein sequence ID" value="NMW92348.1"/>
    <property type="molecule type" value="Genomic_DNA"/>
</dbReference>
<name>A0A378PFQ4_9ACTO</name>
<proteinExistence type="predicted"/>
<reference evidence="1 2" key="1">
    <citation type="submission" date="2020-04" db="EMBL/GenBank/DDBJ databases">
        <title>Antimicrobial susceptibility and clonality of vaginal-derived multi-drug resistant Mobiluncus isolates in China.</title>
        <authorList>
            <person name="Zhang X."/>
        </authorList>
    </citation>
    <scope>NUCLEOTIDE SEQUENCE [LARGE SCALE GENOMIC DNA]</scope>
    <source>
        <strain evidence="1 2">7</strain>
    </source>
</reference>